<dbReference type="PANTHER" id="PTHR32063:SF33">
    <property type="entry name" value="RND SUPERFAMILY EFFLUX PUMP PERMEASE COMPONENT"/>
    <property type="match status" value="1"/>
</dbReference>
<keyword evidence="1" id="KW-1133">Transmembrane helix</keyword>
<dbReference type="Gene3D" id="3.30.70.1440">
    <property type="entry name" value="Multidrug efflux transporter AcrB pore domain"/>
    <property type="match status" value="1"/>
</dbReference>
<dbReference type="SUPFAM" id="SSF82866">
    <property type="entry name" value="Multidrug efflux transporter AcrB transmembrane domain"/>
    <property type="match status" value="2"/>
</dbReference>
<feature type="transmembrane region" description="Helical" evidence="1">
    <location>
        <begin position="12"/>
        <end position="30"/>
    </location>
</feature>
<feature type="transmembrane region" description="Helical" evidence="1">
    <location>
        <begin position="353"/>
        <end position="375"/>
    </location>
</feature>
<dbReference type="Gene3D" id="1.20.1640.10">
    <property type="entry name" value="Multidrug efflux transporter AcrB transmembrane domain"/>
    <property type="match status" value="2"/>
</dbReference>
<dbReference type="eggNOG" id="COG0841">
    <property type="taxonomic scope" value="Bacteria"/>
</dbReference>
<dbReference type="GO" id="GO:0005886">
    <property type="term" value="C:plasma membrane"/>
    <property type="evidence" value="ECO:0007669"/>
    <property type="project" value="TreeGrafter"/>
</dbReference>
<feature type="transmembrane region" description="Helical" evidence="1">
    <location>
        <begin position="1002"/>
        <end position="1028"/>
    </location>
</feature>
<dbReference type="SUPFAM" id="SSF82714">
    <property type="entry name" value="Multidrug efflux transporter AcrB TolC docking domain, DN and DC subdomains"/>
    <property type="match status" value="2"/>
</dbReference>
<evidence type="ECO:0000256" key="1">
    <source>
        <dbReference type="SAM" id="Phobius"/>
    </source>
</evidence>
<dbReference type="Gene3D" id="3.30.70.1430">
    <property type="entry name" value="Multidrug efflux transporter AcrB pore domain"/>
    <property type="match status" value="2"/>
</dbReference>
<dbReference type="PANTHER" id="PTHR32063">
    <property type="match status" value="1"/>
</dbReference>
<reference evidence="2 3" key="1">
    <citation type="submission" date="2011-06" db="EMBL/GenBank/DDBJ databases">
        <title>The draft genome of Thiocapsa marina 5811.</title>
        <authorList>
            <consortium name="US DOE Joint Genome Institute (JGI-PGF)"/>
            <person name="Lucas S."/>
            <person name="Han J."/>
            <person name="Cheng J.-F."/>
            <person name="Goodwin L."/>
            <person name="Pitluck S."/>
            <person name="Peters L."/>
            <person name="Land M.L."/>
            <person name="Hauser L."/>
            <person name="Vogl K."/>
            <person name="Liu Z."/>
            <person name="Imhoff J."/>
            <person name="Thiel V."/>
            <person name="Frigaard N.-U."/>
            <person name="Bryant D."/>
            <person name="Woyke T.J."/>
        </authorList>
    </citation>
    <scope>NUCLEOTIDE SEQUENCE [LARGE SCALE GENOMIC DNA]</scope>
    <source>
        <strain evidence="2 3">5811</strain>
    </source>
</reference>
<dbReference type="Gene3D" id="3.30.70.1320">
    <property type="entry name" value="Multidrug efflux transporter AcrB pore domain like"/>
    <property type="match status" value="1"/>
</dbReference>
<dbReference type="PRINTS" id="PR00702">
    <property type="entry name" value="ACRIFLAVINRP"/>
</dbReference>
<feature type="transmembrane region" description="Helical" evidence="1">
    <location>
        <begin position="424"/>
        <end position="445"/>
    </location>
</feature>
<dbReference type="Pfam" id="PF00873">
    <property type="entry name" value="ACR_tran"/>
    <property type="match status" value="1"/>
</dbReference>
<dbReference type="PATRIC" id="fig|768671.3.peg.866"/>
<dbReference type="SUPFAM" id="SSF82693">
    <property type="entry name" value="Multidrug efflux transporter AcrB pore domain, PN1, PN2, PC1 and PC2 subdomains"/>
    <property type="match status" value="3"/>
</dbReference>
<feature type="transmembrane region" description="Helical" evidence="1">
    <location>
        <begin position="452"/>
        <end position="475"/>
    </location>
</feature>
<dbReference type="EMBL" id="AFWV01000002">
    <property type="protein sequence ID" value="EGV20129.1"/>
    <property type="molecule type" value="Genomic_DNA"/>
</dbReference>
<evidence type="ECO:0000313" key="3">
    <source>
        <dbReference type="Proteomes" id="UP000005459"/>
    </source>
</evidence>
<keyword evidence="1" id="KW-0472">Membrane</keyword>
<proteinExistence type="predicted"/>
<feature type="transmembrane region" description="Helical" evidence="1">
    <location>
        <begin position="925"/>
        <end position="949"/>
    </location>
</feature>
<name>F9U7A3_9GAMM</name>
<dbReference type="STRING" id="768671.ThimaDRAFT_0805"/>
<sequence>MIAWFARHQTAANLLMAAIMILGLTALPGLQRETLPEIQSDKVQVQLIYRGATAEDVEDAVCRRLEDAIEGITDLDELRCESREGIGTATAVMREGADMVRFLDDVKSEVDAIDDFPDQVEPPVVTELGRTEPVISLAVTGPQDPVDLKAYAEDLKDRILADTKVAEVSVVGFSDHHIRIEVPAWRLRQYGLSAQDIADAVGWQSLGSPAGRLEGGAEDLLLRFDDQRKRAEDFRDLVVISGAGGASIRLGEIATITDRFDRDEDKILFDGQRAAVLDIAKTRDQDVLDLLGQVRDFVAAEQAATPAGVALYLTQDRASIVQDRLDMLVRNGVQGLALVFLVLWLFFGLRYSFWVAMGLPVSFLGALFLLPAFGITINMISMVGLLIGVGLLMDDAIVISENIAARMAKGDGPARAAIEGSREVLPGILSSFATTLLVFGSLAFISGEIGQILRIMPIVLILVISVSLLEAFLILPHHLNHSLAHQRADGGLDGDGQRPSRFRQGFERGFGRLRDRTFGRLLDRAVDYRYLTVGLVLMLLIVAVAMPVGGKLKFVGFPDLDGDVVEARILLPQGTPLARTEAVVARVETALAEVNAAFRARQPDRQDLVQSVTVIFGENPDAYETGPHVARVVADLLGAEERDAALSEVLNTWRAAVGELPDVIGIKYTEPAIGPGGRPIDLRLVGADLDQLKAASNELQAYLNRFAGVQDLTDDLRPGKREYRLRLKPDAGVLGLDARQVSEQLRAAFQGVKIDEFPLGAETYEVNLRIDAGDRTGPADLERFTITGRDGALIPLANLAEVEQVRGWARIHRVDGQRAVTVQGDVDRDLANAQELLAQARAEFIPGLLERFPGVHLDVEGESKESAETGQSIGRNVLLGLIGVYMLLALQFRGYLAPITVMLVIPTAFIGVVFGHMALGLDLTMPSIVGMASLFGVVVNDSILLVTFIRQERLRGMATIAAAKQAGRARFRPILLTSITTVAGLTPLLLEKSLQAQILIPLATSLAFGLVTATIAALFLVPAAYVILDDFGALGALEAEADGETLAVHEVRA</sequence>
<accession>F9U7A3</accession>
<feature type="transmembrane region" description="Helical" evidence="1">
    <location>
        <begin position="327"/>
        <end position="347"/>
    </location>
</feature>
<protein>
    <submittedName>
        <fullName evidence="2">Acriflavin resistance protein</fullName>
    </submittedName>
</protein>
<dbReference type="InterPro" id="IPR027463">
    <property type="entry name" value="AcrB_DN_DC_subdom"/>
</dbReference>
<evidence type="ECO:0000313" key="2">
    <source>
        <dbReference type="EMBL" id="EGV20129.1"/>
    </source>
</evidence>
<feature type="transmembrane region" description="Helical" evidence="1">
    <location>
        <begin position="528"/>
        <end position="548"/>
    </location>
</feature>
<dbReference type="RefSeq" id="WP_007191682.1">
    <property type="nucleotide sequence ID" value="NZ_AFWV01000002.1"/>
</dbReference>
<organism evidence="2 3">
    <name type="scientific">Thiocapsa marina 5811</name>
    <dbReference type="NCBI Taxonomy" id="768671"/>
    <lineage>
        <taxon>Bacteria</taxon>
        <taxon>Pseudomonadati</taxon>
        <taxon>Pseudomonadota</taxon>
        <taxon>Gammaproteobacteria</taxon>
        <taxon>Chromatiales</taxon>
        <taxon>Chromatiaceae</taxon>
        <taxon>Thiocapsa</taxon>
    </lineage>
</organism>
<dbReference type="Proteomes" id="UP000005459">
    <property type="component" value="Unassembled WGS sequence"/>
</dbReference>
<dbReference type="GO" id="GO:0042910">
    <property type="term" value="F:xenobiotic transmembrane transporter activity"/>
    <property type="evidence" value="ECO:0007669"/>
    <property type="project" value="TreeGrafter"/>
</dbReference>
<dbReference type="Gene3D" id="3.30.2090.10">
    <property type="entry name" value="Multidrug efflux transporter AcrB TolC docking domain, DN and DC subdomains"/>
    <property type="match status" value="2"/>
</dbReference>
<keyword evidence="1" id="KW-0812">Transmembrane</keyword>
<gene>
    <name evidence="2" type="ORF">ThimaDRAFT_0805</name>
</gene>
<dbReference type="OrthoDB" id="5287122at2"/>
<dbReference type="AlphaFoldDB" id="F9U7A3"/>
<feature type="transmembrane region" description="Helical" evidence="1">
    <location>
        <begin position="970"/>
        <end position="990"/>
    </location>
</feature>
<keyword evidence="3" id="KW-1185">Reference proteome</keyword>
<feature type="transmembrane region" description="Helical" evidence="1">
    <location>
        <begin position="895"/>
        <end position="919"/>
    </location>
</feature>
<dbReference type="InterPro" id="IPR001036">
    <property type="entry name" value="Acrflvin-R"/>
</dbReference>